<organism evidence="1 2">
    <name type="scientific">Agathobacter rectalis</name>
    <dbReference type="NCBI Taxonomy" id="39491"/>
    <lineage>
        <taxon>Bacteria</taxon>
        <taxon>Bacillati</taxon>
        <taxon>Bacillota</taxon>
        <taxon>Clostridia</taxon>
        <taxon>Lachnospirales</taxon>
        <taxon>Lachnospiraceae</taxon>
        <taxon>Agathobacter</taxon>
    </lineage>
</organism>
<proteinExistence type="predicted"/>
<evidence type="ECO:0000313" key="2">
    <source>
        <dbReference type="Proteomes" id="UP000260758"/>
    </source>
</evidence>
<dbReference type="AlphaFoldDB" id="A0A3E4YMD6"/>
<dbReference type="RefSeq" id="WP_117718202.1">
    <property type="nucleotide sequence ID" value="NZ_QSTP01000001.1"/>
</dbReference>
<protein>
    <submittedName>
        <fullName evidence="1">Uncharacterized protein</fullName>
    </submittedName>
</protein>
<dbReference type="Proteomes" id="UP000260758">
    <property type="component" value="Unassembled WGS sequence"/>
</dbReference>
<name>A0A3E4YMD6_9FIRM</name>
<accession>A0A3E4YMD6</accession>
<gene>
    <name evidence="1" type="ORF">DXB99_02670</name>
</gene>
<sequence>MKDKEIVTTLKNFKKEDMQKLDDIITNHINIKYSSSIRTQAIDKAIDFINGKKFGSIELDEMFYILNDIQDDIAQFSDELNINSDIKVALFLTVDEIENELNGRGFEL</sequence>
<reference evidence="1 2" key="1">
    <citation type="submission" date="2018-08" db="EMBL/GenBank/DDBJ databases">
        <title>A genome reference for cultivated species of the human gut microbiota.</title>
        <authorList>
            <person name="Zou Y."/>
            <person name="Xue W."/>
            <person name="Luo G."/>
        </authorList>
    </citation>
    <scope>NUCLEOTIDE SEQUENCE [LARGE SCALE GENOMIC DNA]</scope>
    <source>
        <strain evidence="1 2">OM07-13</strain>
    </source>
</reference>
<comment type="caution">
    <text evidence="1">The sequence shown here is derived from an EMBL/GenBank/DDBJ whole genome shotgun (WGS) entry which is preliminary data.</text>
</comment>
<dbReference type="EMBL" id="QSTP01000001">
    <property type="protein sequence ID" value="RGM75444.1"/>
    <property type="molecule type" value="Genomic_DNA"/>
</dbReference>
<evidence type="ECO:0000313" key="1">
    <source>
        <dbReference type="EMBL" id="RGM75444.1"/>
    </source>
</evidence>